<organism evidence="1 2">
    <name type="scientific">Epilithonimonas zeae</name>
    <dbReference type="NCBI Taxonomy" id="1416779"/>
    <lineage>
        <taxon>Bacteria</taxon>
        <taxon>Pseudomonadati</taxon>
        <taxon>Bacteroidota</taxon>
        <taxon>Flavobacteriia</taxon>
        <taxon>Flavobacteriales</taxon>
        <taxon>Weeksellaceae</taxon>
        <taxon>Chryseobacterium group</taxon>
        <taxon>Epilithonimonas</taxon>
    </lineage>
</organism>
<gene>
    <name evidence="1" type="ORF">SAMN05444409_3771</name>
</gene>
<evidence type="ECO:0000313" key="1">
    <source>
        <dbReference type="EMBL" id="SIO47383.1"/>
    </source>
</evidence>
<dbReference type="EMBL" id="FSRK01000003">
    <property type="protein sequence ID" value="SIO47383.1"/>
    <property type="molecule type" value="Genomic_DNA"/>
</dbReference>
<accession>A0A1N6JT27</accession>
<name>A0A1N6JT27_9FLAO</name>
<protein>
    <submittedName>
        <fullName evidence="1">Uncharacterized protein</fullName>
    </submittedName>
</protein>
<dbReference type="Proteomes" id="UP000185207">
    <property type="component" value="Unassembled WGS sequence"/>
</dbReference>
<sequence length="216" mass="25002">MTLLSSSQVIDYLNPQFKGKVKSAHYIIYFDAGKSDFAEPYDGEIVKEYQYSFDKEGHLEAILEIQNVGDCPFILEFDNGKIKAFVQNLWNGNFLQKGEISWNDNSYQITSFDIFKNTTKQKFVLDTKSEIQEATIETYTDSKLSKQEHLKVVRQESVVKKILSSKSYPNAKTVENCEIEFSDLQFDSTGNLIAYRTKDSCSLTYEKHKINIVYWQ</sequence>
<dbReference type="STRING" id="1416779.SAMN05444409_3771"/>
<evidence type="ECO:0000313" key="2">
    <source>
        <dbReference type="Proteomes" id="UP000185207"/>
    </source>
</evidence>
<reference evidence="2" key="1">
    <citation type="submission" date="2016-11" db="EMBL/GenBank/DDBJ databases">
        <authorList>
            <person name="Varghese N."/>
            <person name="Submissions S."/>
        </authorList>
    </citation>
    <scope>NUCLEOTIDE SEQUENCE [LARGE SCALE GENOMIC DNA]</scope>
    <source>
        <strain evidence="2">DSM 27623</strain>
    </source>
</reference>
<dbReference type="RefSeq" id="WP_139297425.1">
    <property type="nucleotide sequence ID" value="NZ_JBHSCA010000003.1"/>
</dbReference>
<proteinExistence type="predicted"/>
<dbReference type="AlphaFoldDB" id="A0A1N6JT27"/>
<keyword evidence="2" id="KW-1185">Reference proteome</keyword>